<name>A0ABV0T3A5_9TELE</name>
<dbReference type="Proteomes" id="UP001482620">
    <property type="component" value="Unassembled WGS sequence"/>
</dbReference>
<sequence length="103" mass="11534">MGESHQCIFEQASINAIQSLNWSTVELVTPKKSKPDMLMKVLDVVIQETTHMGAVPRRTALISKRHTSNQYSPIVELLKLVGSVMHGNHSPLSFSCLQYFYCG</sequence>
<accession>A0ABV0T3A5</accession>
<comment type="caution">
    <text evidence="1">The sequence shown here is derived from an EMBL/GenBank/DDBJ whole genome shotgun (WGS) entry which is preliminary data.</text>
</comment>
<evidence type="ECO:0000313" key="1">
    <source>
        <dbReference type="EMBL" id="MEQ2226223.1"/>
    </source>
</evidence>
<protein>
    <submittedName>
        <fullName evidence="1">Uncharacterized protein</fullName>
    </submittedName>
</protein>
<organism evidence="1 2">
    <name type="scientific">Ilyodon furcidens</name>
    <name type="common">goldbreast splitfin</name>
    <dbReference type="NCBI Taxonomy" id="33524"/>
    <lineage>
        <taxon>Eukaryota</taxon>
        <taxon>Metazoa</taxon>
        <taxon>Chordata</taxon>
        <taxon>Craniata</taxon>
        <taxon>Vertebrata</taxon>
        <taxon>Euteleostomi</taxon>
        <taxon>Actinopterygii</taxon>
        <taxon>Neopterygii</taxon>
        <taxon>Teleostei</taxon>
        <taxon>Neoteleostei</taxon>
        <taxon>Acanthomorphata</taxon>
        <taxon>Ovalentaria</taxon>
        <taxon>Atherinomorphae</taxon>
        <taxon>Cyprinodontiformes</taxon>
        <taxon>Goodeidae</taxon>
        <taxon>Ilyodon</taxon>
    </lineage>
</organism>
<evidence type="ECO:0000313" key="2">
    <source>
        <dbReference type="Proteomes" id="UP001482620"/>
    </source>
</evidence>
<keyword evidence="2" id="KW-1185">Reference proteome</keyword>
<dbReference type="EMBL" id="JAHRIQ010014679">
    <property type="protein sequence ID" value="MEQ2226223.1"/>
    <property type="molecule type" value="Genomic_DNA"/>
</dbReference>
<gene>
    <name evidence="1" type="ORF">ILYODFUR_025370</name>
</gene>
<reference evidence="1 2" key="1">
    <citation type="submission" date="2021-06" db="EMBL/GenBank/DDBJ databases">
        <authorList>
            <person name="Palmer J.M."/>
        </authorList>
    </citation>
    <scope>NUCLEOTIDE SEQUENCE [LARGE SCALE GENOMIC DNA]</scope>
    <source>
        <strain evidence="2">if_2019</strain>
        <tissue evidence="1">Muscle</tissue>
    </source>
</reference>
<proteinExistence type="predicted"/>